<keyword evidence="2" id="KW-1185">Reference proteome</keyword>
<organism evidence="1 2">
    <name type="scientific">Algoriphagus namhaensis</name>
    <dbReference type="NCBI Taxonomy" id="915353"/>
    <lineage>
        <taxon>Bacteria</taxon>
        <taxon>Pseudomonadati</taxon>
        <taxon>Bacteroidota</taxon>
        <taxon>Cytophagia</taxon>
        <taxon>Cytophagales</taxon>
        <taxon>Cyclobacteriaceae</taxon>
        <taxon>Algoriphagus</taxon>
    </lineage>
</organism>
<protein>
    <submittedName>
        <fullName evidence="1">Gliding motility lipoprotein GldB</fullName>
    </submittedName>
</protein>
<proteinExistence type="predicted"/>
<keyword evidence="1" id="KW-0449">Lipoprotein</keyword>
<comment type="caution">
    <text evidence="1">The sequence shown here is derived from an EMBL/GenBank/DDBJ whole genome shotgun (WGS) entry which is preliminary data.</text>
</comment>
<sequence>MKPFRSTFSKILPFSLLLIFSCGPEEQKCELDEEILSSDLEVQITRLEDDFFTANTPEDFFFLMEKHPEFTSIYLQPELYLNQDSLVSSLIQVHQDSAMLELYKAVKTEIPDLSQVEKDLENAFKYIQFYFPYFIPPKVYSFVSGFNSDLVITPELIVIGLDYFLPITHPFQPDLPRYMADRYDIPYLVPMIVTAMSSQFNEVDLSDQSLLAEMVYYGKAYHFTKSILPCTSEGLIIGYTEDEVGEIYANEEYIWAHFVENELLYETNPFEIQKYLGEAPSTDAISTKAPGRIGRWLGWNIVDDYQISNDVNLADLMAEKDTEKIFRQSGYRPRGLE</sequence>
<gene>
    <name evidence="1" type="primary">gldB</name>
    <name evidence="1" type="ORF">ACFOSV_06085</name>
</gene>
<accession>A0ABV8ASH4</accession>
<dbReference type="EMBL" id="JBHRZS010000006">
    <property type="protein sequence ID" value="MFC3879734.1"/>
    <property type="molecule type" value="Genomic_DNA"/>
</dbReference>
<dbReference type="Proteomes" id="UP001595805">
    <property type="component" value="Unassembled WGS sequence"/>
</dbReference>
<dbReference type="Pfam" id="PF25594">
    <property type="entry name" value="GldB_lipo"/>
    <property type="match status" value="1"/>
</dbReference>
<evidence type="ECO:0000313" key="1">
    <source>
        <dbReference type="EMBL" id="MFC3879734.1"/>
    </source>
</evidence>
<dbReference type="InterPro" id="IPR019853">
    <property type="entry name" value="GldB-like"/>
</dbReference>
<reference evidence="2" key="1">
    <citation type="journal article" date="2019" name="Int. J. Syst. Evol. Microbiol.">
        <title>The Global Catalogue of Microorganisms (GCM) 10K type strain sequencing project: providing services to taxonomists for standard genome sequencing and annotation.</title>
        <authorList>
            <consortium name="The Broad Institute Genomics Platform"/>
            <consortium name="The Broad Institute Genome Sequencing Center for Infectious Disease"/>
            <person name="Wu L."/>
            <person name="Ma J."/>
        </authorList>
    </citation>
    <scope>NUCLEOTIDE SEQUENCE [LARGE SCALE GENOMIC DNA]</scope>
    <source>
        <strain evidence="2">CCUG 60523</strain>
    </source>
</reference>
<dbReference type="NCBIfam" id="TIGR03514">
    <property type="entry name" value="GldB_lipo"/>
    <property type="match status" value="1"/>
</dbReference>
<evidence type="ECO:0000313" key="2">
    <source>
        <dbReference type="Proteomes" id="UP001595805"/>
    </source>
</evidence>
<dbReference type="RefSeq" id="WP_377904433.1">
    <property type="nucleotide sequence ID" value="NZ_JBHRZS010000006.1"/>
</dbReference>
<name>A0ABV8ASH4_9BACT</name>
<dbReference type="PROSITE" id="PS51257">
    <property type="entry name" value="PROKAR_LIPOPROTEIN"/>
    <property type="match status" value="1"/>
</dbReference>